<dbReference type="Proteomes" id="UP001482620">
    <property type="component" value="Unassembled WGS sequence"/>
</dbReference>
<proteinExistence type="predicted"/>
<comment type="caution">
    <text evidence="1">The sequence shown here is derived from an EMBL/GenBank/DDBJ whole genome shotgun (WGS) entry which is preliminary data.</text>
</comment>
<name>A0ABV0UII5_9TELE</name>
<accession>A0ABV0UII5</accession>
<evidence type="ECO:0000313" key="2">
    <source>
        <dbReference type="Proteomes" id="UP001482620"/>
    </source>
</evidence>
<protein>
    <submittedName>
        <fullName evidence="1">Uncharacterized protein</fullName>
    </submittedName>
</protein>
<keyword evidence="2" id="KW-1185">Reference proteome</keyword>
<evidence type="ECO:0000313" key="1">
    <source>
        <dbReference type="EMBL" id="MEQ2244846.1"/>
    </source>
</evidence>
<gene>
    <name evidence="1" type="ORF">ILYODFUR_021386</name>
</gene>
<dbReference type="EMBL" id="JAHRIQ010071789">
    <property type="protein sequence ID" value="MEQ2244846.1"/>
    <property type="molecule type" value="Genomic_DNA"/>
</dbReference>
<sequence>MLKRRVNHDSPTTPRDLRYSGWISSAPEALPPLSICGRLQPYCRVKAINTKLRVLSPPSLHGGTLYTHIASSSKFPKIPYLQLLLIENYNIGVYVKILTNPIYHFHLRTSSGTHNIGLLAVVTGIQEQEHICRTSKPT</sequence>
<organism evidence="1 2">
    <name type="scientific">Ilyodon furcidens</name>
    <name type="common">goldbreast splitfin</name>
    <dbReference type="NCBI Taxonomy" id="33524"/>
    <lineage>
        <taxon>Eukaryota</taxon>
        <taxon>Metazoa</taxon>
        <taxon>Chordata</taxon>
        <taxon>Craniata</taxon>
        <taxon>Vertebrata</taxon>
        <taxon>Euteleostomi</taxon>
        <taxon>Actinopterygii</taxon>
        <taxon>Neopterygii</taxon>
        <taxon>Teleostei</taxon>
        <taxon>Neoteleostei</taxon>
        <taxon>Acanthomorphata</taxon>
        <taxon>Ovalentaria</taxon>
        <taxon>Atherinomorphae</taxon>
        <taxon>Cyprinodontiformes</taxon>
        <taxon>Goodeidae</taxon>
        <taxon>Ilyodon</taxon>
    </lineage>
</organism>
<reference evidence="1 2" key="1">
    <citation type="submission" date="2021-06" db="EMBL/GenBank/DDBJ databases">
        <authorList>
            <person name="Palmer J.M."/>
        </authorList>
    </citation>
    <scope>NUCLEOTIDE SEQUENCE [LARGE SCALE GENOMIC DNA]</scope>
    <source>
        <strain evidence="2">if_2019</strain>
        <tissue evidence="1">Muscle</tissue>
    </source>
</reference>